<dbReference type="InterPro" id="IPR015915">
    <property type="entry name" value="Kelch-typ_b-propeller"/>
</dbReference>
<dbReference type="InParanoid" id="E3MSL8"/>
<dbReference type="GO" id="GO:1990756">
    <property type="term" value="F:ubiquitin-like ligase-substrate adaptor activity"/>
    <property type="evidence" value="ECO:0007669"/>
    <property type="project" value="TreeGrafter"/>
</dbReference>
<sequence length="637" mass="74376">MFDYEKYFLQLPEPAIKHVLHFLRLPDLATLKETCPDLADLCDLEIRILDNEFTSRPFFQFERCVLEDGVNDVEIMPERQNASVTYYPGNQSVYLFGGETLGVREDGAPRATFNDLWRLDTGTMKWSRVIITSAPYPSPKCHASFVTWKDQLILCGGRAYHHDGRDTFFSEIHFFDVQTSTWNRGNFSPDLMPIGGHSAVVTENFMIMYGGFFEQPTQEQIETLFVVELREQVFHRVHLQKLPIEEDPDESPSQFPKFQWRKTKLVLIREGLLLLTGELLPGDYGSSALIDFDPVDVTATWQWKRIETIGRWWRPKDWRDPRHPLHGYLRQERELMNAVENCSLPNYDFHQIAEVRNSRMVRLVSLGSVEKTSHMLRTSGRKDYDNLQTHYTEFCRQLNRHLEAEFENRMVLHAMSPDSEQLRKTSAVFEYQNIKCRIDGCFLAKQECSAVFRHGAPSFKVRVRIDEIEKNPKILNSDDFDKWELRQRIETTVNQLRELSKFVTKHSISFSDSKFYQSGRMEQLAPRVPTRNSLLKRLSLYVTEIDSNVAIEDFNVLRWKVQPMQYPSPVETRDFSLVGAHHDVIMHAGLVKFNVTMKRMGQSVLMTPVSRIPTSPRNSRKKEKEAIERLLYTSNKQ</sequence>
<protein>
    <recommendedName>
        <fullName evidence="3">F-box domain-containing protein</fullName>
    </recommendedName>
</protein>
<reference evidence="1" key="1">
    <citation type="submission" date="2007-07" db="EMBL/GenBank/DDBJ databases">
        <title>PCAP assembly of the Caenorhabditis remanei genome.</title>
        <authorList>
            <consortium name="The Caenorhabditis remanei Sequencing Consortium"/>
            <person name="Wilson R.K."/>
        </authorList>
    </citation>
    <scope>NUCLEOTIDE SEQUENCE [LARGE SCALE GENOMIC DNA]</scope>
    <source>
        <strain evidence="1">PB4641</strain>
    </source>
</reference>
<keyword evidence="2" id="KW-1185">Reference proteome</keyword>
<proteinExistence type="predicted"/>
<dbReference type="InterPro" id="IPR052821">
    <property type="entry name" value="F-box_only_SRC"/>
</dbReference>
<dbReference type="AlphaFoldDB" id="E3MSL8"/>
<evidence type="ECO:0008006" key="3">
    <source>
        <dbReference type="Google" id="ProtNLM"/>
    </source>
</evidence>
<evidence type="ECO:0000313" key="2">
    <source>
        <dbReference type="Proteomes" id="UP000008281"/>
    </source>
</evidence>
<dbReference type="PANTHER" id="PTHR46432">
    <property type="entry name" value="F-BOX ONLY PROTEIN 42"/>
    <property type="match status" value="1"/>
</dbReference>
<dbReference type="EMBL" id="DS268473">
    <property type="protein sequence ID" value="EFP08413.1"/>
    <property type="molecule type" value="Genomic_DNA"/>
</dbReference>
<dbReference type="FunCoup" id="E3MSL8">
    <property type="interactions" value="997"/>
</dbReference>
<gene>
    <name evidence="1" type="ORF">CRE_16213</name>
</gene>
<accession>E3MSL8</accession>
<dbReference type="Gene3D" id="2.120.10.80">
    <property type="entry name" value="Kelch-type beta propeller"/>
    <property type="match status" value="2"/>
</dbReference>
<name>E3MSL8_CAERE</name>
<evidence type="ECO:0000313" key="1">
    <source>
        <dbReference type="EMBL" id="EFP08413.1"/>
    </source>
</evidence>
<dbReference type="STRING" id="31234.E3MSL8"/>
<dbReference type="GO" id="GO:0019005">
    <property type="term" value="C:SCF ubiquitin ligase complex"/>
    <property type="evidence" value="ECO:0007669"/>
    <property type="project" value="TreeGrafter"/>
</dbReference>
<dbReference type="SUPFAM" id="SSF117281">
    <property type="entry name" value="Kelch motif"/>
    <property type="match status" value="1"/>
</dbReference>
<dbReference type="PANTHER" id="PTHR46432:SF1">
    <property type="entry name" value="F-BOX ONLY PROTEIN 42"/>
    <property type="match status" value="1"/>
</dbReference>
<dbReference type="Proteomes" id="UP000008281">
    <property type="component" value="Unassembled WGS sequence"/>
</dbReference>
<dbReference type="OMA" id="CKGARFA"/>
<organism evidence="2">
    <name type="scientific">Caenorhabditis remanei</name>
    <name type="common">Caenorhabditis vulgaris</name>
    <dbReference type="NCBI Taxonomy" id="31234"/>
    <lineage>
        <taxon>Eukaryota</taxon>
        <taxon>Metazoa</taxon>
        <taxon>Ecdysozoa</taxon>
        <taxon>Nematoda</taxon>
        <taxon>Chromadorea</taxon>
        <taxon>Rhabditida</taxon>
        <taxon>Rhabditina</taxon>
        <taxon>Rhabditomorpha</taxon>
        <taxon>Rhabditoidea</taxon>
        <taxon>Rhabditidae</taxon>
        <taxon>Peloderinae</taxon>
        <taxon>Caenorhabditis</taxon>
    </lineage>
</organism>
<dbReference type="Pfam" id="PF24681">
    <property type="entry name" value="Kelch_KLHDC2_KLHL20_DRC7"/>
    <property type="match status" value="1"/>
</dbReference>
<dbReference type="OrthoDB" id="9973021at2759"/>
<dbReference type="HOGENOM" id="CLU_452867_0_0_1"/>
<dbReference type="eggNOG" id="KOG0379">
    <property type="taxonomic scope" value="Eukaryota"/>
</dbReference>